<feature type="compositionally biased region" description="Basic and acidic residues" evidence="1">
    <location>
        <begin position="100"/>
        <end position="111"/>
    </location>
</feature>
<reference evidence="2 3" key="1">
    <citation type="journal article" date="2008" name="Nature">
        <title>The Phaeodactylum genome reveals the evolutionary history of diatom genomes.</title>
        <authorList>
            <person name="Bowler C."/>
            <person name="Allen A.E."/>
            <person name="Badger J.H."/>
            <person name="Grimwood J."/>
            <person name="Jabbari K."/>
            <person name="Kuo A."/>
            <person name="Maheswari U."/>
            <person name="Martens C."/>
            <person name="Maumus F."/>
            <person name="Otillar R.P."/>
            <person name="Rayko E."/>
            <person name="Salamov A."/>
            <person name="Vandepoele K."/>
            <person name="Beszteri B."/>
            <person name="Gruber A."/>
            <person name="Heijde M."/>
            <person name="Katinka M."/>
            <person name="Mock T."/>
            <person name="Valentin K."/>
            <person name="Verret F."/>
            <person name="Berges J.A."/>
            <person name="Brownlee C."/>
            <person name="Cadoret J.P."/>
            <person name="Chiovitti A."/>
            <person name="Choi C.J."/>
            <person name="Coesel S."/>
            <person name="De Martino A."/>
            <person name="Detter J.C."/>
            <person name="Durkin C."/>
            <person name="Falciatore A."/>
            <person name="Fournet J."/>
            <person name="Haruta M."/>
            <person name="Huysman M.J."/>
            <person name="Jenkins B.D."/>
            <person name="Jiroutova K."/>
            <person name="Jorgensen R.E."/>
            <person name="Joubert Y."/>
            <person name="Kaplan A."/>
            <person name="Kroger N."/>
            <person name="Kroth P.G."/>
            <person name="La Roche J."/>
            <person name="Lindquist E."/>
            <person name="Lommer M."/>
            <person name="Martin-Jezequel V."/>
            <person name="Lopez P.J."/>
            <person name="Lucas S."/>
            <person name="Mangogna M."/>
            <person name="McGinnis K."/>
            <person name="Medlin L.K."/>
            <person name="Montsant A."/>
            <person name="Oudot-Le Secq M.P."/>
            <person name="Napoli C."/>
            <person name="Obornik M."/>
            <person name="Parker M.S."/>
            <person name="Petit J.L."/>
            <person name="Porcel B.M."/>
            <person name="Poulsen N."/>
            <person name="Robison M."/>
            <person name="Rychlewski L."/>
            <person name="Rynearson T.A."/>
            <person name="Schmutz J."/>
            <person name="Shapiro H."/>
            <person name="Siaut M."/>
            <person name="Stanley M."/>
            <person name="Sussman M.R."/>
            <person name="Taylor A.R."/>
            <person name="Vardi A."/>
            <person name="von Dassow P."/>
            <person name="Vyverman W."/>
            <person name="Willis A."/>
            <person name="Wyrwicz L.S."/>
            <person name="Rokhsar D.S."/>
            <person name="Weissenbach J."/>
            <person name="Armbrust E.V."/>
            <person name="Green B.R."/>
            <person name="Van de Peer Y."/>
            <person name="Grigoriev I.V."/>
        </authorList>
    </citation>
    <scope>NUCLEOTIDE SEQUENCE [LARGE SCALE GENOMIC DNA]</scope>
    <source>
        <strain evidence="2 3">CCAP 1055/1</strain>
    </source>
</reference>
<dbReference type="EMBL" id="CM000625">
    <property type="protein sequence ID" value="EEC44199.1"/>
    <property type="molecule type" value="Genomic_DNA"/>
</dbReference>
<dbReference type="OrthoDB" id="433738at2759"/>
<evidence type="ECO:0000256" key="1">
    <source>
        <dbReference type="SAM" id="MobiDB-lite"/>
    </source>
</evidence>
<feature type="region of interest" description="Disordered" evidence="1">
    <location>
        <begin position="185"/>
        <end position="204"/>
    </location>
</feature>
<proteinExistence type="predicted"/>
<feature type="compositionally biased region" description="Low complexity" evidence="1">
    <location>
        <begin position="34"/>
        <end position="49"/>
    </location>
</feature>
<organism evidence="2 3">
    <name type="scientific">Phaeodactylum tricornutum (strain CCAP 1055/1)</name>
    <dbReference type="NCBI Taxonomy" id="556484"/>
    <lineage>
        <taxon>Eukaryota</taxon>
        <taxon>Sar</taxon>
        <taxon>Stramenopiles</taxon>
        <taxon>Ochrophyta</taxon>
        <taxon>Bacillariophyta</taxon>
        <taxon>Bacillariophyceae</taxon>
        <taxon>Bacillariophycidae</taxon>
        <taxon>Naviculales</taxon>
        <taxon>Phaeodactylaceae</taxon>
        <taxon>Phaeodactylum</taxon>
    </lineage>
</organism>
<accession>B7GBE0</accession>
<feature type="region of interest" description="Disordered" evidence="1">
    <location>
        <begin position="100"/>
        <end position="128"/>
    </location>
</feature>
<gene>
    <name evidence="2" type="ORF">PHATRDRAFT_49669</name>
</gene>
<dbReference type="AlphaFoldDB" id="B7GBE0"/>
<dbReference type="InParanoid" id="B7GBE0"/>
<feature type="region of interest" description="Disordered" evidence="1">
    <location>
        <begin position="17"/>
        <end position="53"/>
    </location>
</feature>
<sequence>MQQEAVRVSRSFAAQMQRFPACTGGPPPCPPPSSTNSTPTETPTSFSSADENDVQWEWDATNNARYSARVIPGPKILTPGERGCARSHVALWRELVHDPTHRCSDNGDARHSSGGSSSSTHDSENGPTMLVLEDDVSFTSHRGQSRFEKCWARAWEQLPRGNDPTWGILYLGFSDRGARVLLERDGARGDCPPHRRRTSHDPRHPTVHLYRPEYGFHTHAYIITQAAAALLLDQLPVVGPIDVWLADNQWFGIPTFCAVIANEGWRRDDGTYEGAPLVRQNRGRHTTSDIVQSSGR</sequence>
<dbReference type="Proteomes" id="UP000000759">
    <property type="component" value="Chromosome 23"/>
</dbReference>
<dbReference type="KEGG" id="pti:PHATRDRAFT_49669"/>
<evidence type="ECO:0008006" key="4">
    <source>
        <dbReference type="Google" id="ProtNLM"/>
    </source>
</evidence>
<evidence type="ECO:0000313" key="2">
    <source>
        <dbReference type="EMBL" id="EEC44199.1"/>
    </source>
</evidence>
<keyword evidence="3" id="KW-1185">Reference proteome</keyword>
<reference evidence="3" key="2">
    <citation type="submission" date="2008-08" db="EMBL/GenBank/DDBJ databases">
        <authorList>
            <consortium name="Diatom Consortium"/>
            <person name="Grigoriev I."/>
            <person name="Grimwood J."/>
            <person name="Kuo A."/>
            <person name="Otillar R.P."/>
            <person name="Salamov A."/>
            <person name="Detter J.C."/>
            <person name="Lindquist E."/>
            <person name="Shapiro H."/>
            <person name="Lucas S."/>
            <person name="Glavina del Rio T."/>
            <person name="Pitluck S."/>
            <person name="Rokhsar D."/>
            <person name="Bowler C."/>
        </authorList>
    </citation>
    <scope>GENOME REANNOTATION</scope>
    <source>
        <strain evidence="3">CCAP 1055/1</strain>
    </source>
</reference>
<dbReference type="RefSeq" id="XP_002184450.1">
    <property type="nucleotide sequence ID" value="XM_002184414.1"/>
</dbReference>
<dbReference type="PaxDb" id="2850-Phatr49669"/>
<name>B7GBE0_PHATC</name>
<evidence type="ECO:0000313" key="3">
    <source>
        <dbReference type="Proteomes" id="UP000000759"/>
    </source>
</evidence>
<dbReference type="HOGENOM" id="CLU_762066_0_0_1"/>
<protein>
    <recommendedName>
        <fullName evidence="4">Glycosyltransferase family 25 protein</fullName>
    </recommendedName>
</protein>
<dbReference type="GeneID" id="7198308"/>
<dbReference type="eggNOG" id="ENOG502SVAQ">
    <property type="taxonomic scope" value="Eukaryota"/>
</dbReference>